<dbReference type="Proteomes" id="UP000815325">
    <property type="component" value="Unassembled WGS sequence"/>
</dbReference>
<accession>A0ABQ7FTD1</accession>
<reference evidence="1" key="1">
    <citation type="submission" date="2017-08" db="EMBL/GenBank/DDBJ databases">
        <authorList>
            <person name="Polle J.E."/>
            <person name="Barry K."/>
            <person name="Cushman J."/>
            <person name="Schmutz J."/>
            <person name="Tran D."/>
            <person name="Hathwaick L.T."/>
            <person name="Yim W.C."/>
            <person name="Jenkins J."/>
            <person name="Mckie-Krisberg Z.M."/>
            <person name="Prochnik S."/>
            <person name="Lindquist E."/>
            <person name="Dockter R.B."/>
            <person name="Adam C."/>
            <person name="Molina H."/>
            <person name="Bunkerborg J."/>
            <person name="Jin E."/>
            <person name="Buchheim M."/>
            <person name="Magnuson J."/>
        </authorList>
    </citation>
    <scope>NUCLEOTIDE SEQUENCE</scope>
    <source>
        <strain evidence="1">CCAP 19/18</strain>
    </source>
</reference>
<evidence type="ECO:0000313" key="2">
    <source>
        <dbReference type="Proteomes" id="UP000815325"/>
    </source>
</evidence>
<name>A0ABQ7FTD1_DUNSA</name>
<dbReference type="EMBL" id="MU072110">
    <property type="protein sequence ID" value="KAF5825725.1"/>
    <property type="molecule type" value="Genomic_DNA"/>
</dbReference>
<protein>
    <submittedName>
        <fullName evidence="1">Uncharacterized protein</fullName>
    </submittedName>
</protein>
<keyword evidence="2" id="KW-1185">Reference proteome</keyword>
<evidence type="ECO:0000313" key="1">
    <source>
        <dbReference type="EMBL" id="KAF5825725.1"/>
    </source>
</evidence>
<organism evidence="1 2">
    <name type="scientific">Dunaliella salina</name>
    <name type="common">Green alga</name>
    <name type="synonym">Protococcus salinus</name>
    <dbReference type="NCBI Taxonomy" id="3046"/>
    <lineage>
        <taxon>Eukaryota</taxon>
        <taxon>Viridiplantae</taxon>
        <taxon>Chlorophyta</taxon>
        <taxon>core chlorophytes</taxon>
        <taxon>Chlorophyceae</taxon>
        <taxon>CS clade</taxon>
        <taxon>Chlamydomonadales</taxon>
        <taxon>Dunaliellaceae</taxon>
        <taxon>Dunaliella</taxon>
    </lineage>
</organism>
<gene>
    <name evidence="1" type="ORF">DUNSADRAFT_7305</name>
</gene>
<proteinExistence type="predicted"/>
<sequence>MCAPGTESLHHLSRTLATVHSVAARVVADVVTDAALVLYAEAKPLLNGVYCKRDQEAELVLGILRTLHACFEAVDLDDAVLRLSVSLKLALLLEEQDGGGTDQLHQARDVLRSTRVVVERFRCEASLMMRGQPHEHLHWITASRNQPNDAVAKLVSAHAVRHPLLMMRGYQRHEQLHWVRPAGTSHTTLWPNWCQAYRPATRCCGQGSS</sequence>
<comment type="caution">
    <text evidence="1">The sequence shown here is derived from an EMBL/GenBank/DDBJ whole genome shotgun (WGS) entry which is preliminary data.</text>
</comment>